<evidence type="ECO:0000313" key="8">
    <source>
        <dbReference type="Proteomes" id="UP000244727"/>
    </source>
</evidence>
<evidence type="ECO:0000256" key="1">
    <source>
        <dbReference type="ARBA" id="ARBA00010808"/>
    </source>
</evidence>
<reference evidence="7 8" key="1">
    <citation type="submission" date="2018-04" db="EMBL/GenBank/DDBJ databases">
        <title>Halococcoides cellulosivorans gen. nov., sp. nov., an extremely halophilic cellulose-utilizing haloarchaeon from hypersaline lakes.</title>
        <authorList>
            <person name="Sorokin D.Y."/>
            <person name="Toshchakov S.V."/>
            <person name="Samarov N.I."/>
            <person name="Korzhenkov A."/>
            <person name="Kublanov I.V."/>
        </authorList>
    </citation>
    <scope>NUCLEOTIDE SEQUENCE [LARGE SCALE GENOMIC DNA]</scope>
    <source>
        <strain evidence="7 8">HArcel1</strain>
    </source>
</reference>
<evidence type="ECO:0000256" key="2">
    <source>
        <dbReference type="ARBA" id="ARBA00022980"/>
    </source>
</evidence>
<dbReference type="RefSeq" id="WP_108380727.1">
    <property type="nucleotide sequence ID" value="NZ_CP028858.1"/>
</dbReference>
<accession>A0A2R4WXU4</accession>
<proteinExistence type="inferred from homology"/>
<gene>
    <name evidence="5" type="primary">rpl31e</name>
    <name evidence="7" type="ORF">HARCEL1_00800</name>
</gene>
<dbReference type="GO" id="GO:0003735">
    <property type="term" value="F:structural constituent of ribosome"/>
    <property type="evidence" value="ECO:0007669"/>
    <property type="project" value="InterPro"/>
</dbReference>
<evidence type="ECO:0000313" key="7">
    <source>
        <dbReference type="EMBL" id="AWB26358.1"/>
    </source>
</evidence>
<dbReference type="PANTHER" id="PTHR10956:SF0">
    <property type="entry name" value="60S RIBOSOMAL PROTEIN L31"/>
    <property type="match status" value="1"/>
</dbReference>
<dbReference type="GO" id="GO:0002181">
    <property type="term" value="P:cytoplasmic translation"/>
    <property type="evidence" value="ECO:0007669"/>
    <property type="project" value="TreeGrafter"/>
</dbReference>
<dbReference type="KEGG" id="harc:HARCEL1_00800"/>
<dbReference type="Gene3D" id="3.10.440.10">
    <property type="match status" value="1"/>
</dbReference>
<dbReference type="Pfam" id="PF01198">
    <property type="entry name" value="Ribosomal_L31e"/>
    <property type="match status" value="1"/>
</dbReference>
<keyword evidence="3 5" id="KW-0687">Ribonucleoprotein</keyword>
<dbReference type="NCBIfam" id="NF002258">
    <property type="entry name" value="PRK01192.1-1"/>
    <property type="match status" value="1"/>
</dbReference>
<dbReference type="GO" id="GO:0022625">
    <property type="term" value="C:cytosolic large ribosomal subunit"/>
    <property type="evidence" value="ECO:0007669"/>
    <property type="project" value="TreeGrafter"/>
</dbReference>
<evidence type="ECO:0000256" key="3">
    <source>
        <dbReference type="ARBA" id="ARBA00023274"/>
    </source>
</evidence>
<dbReference type="CDD" id="cd00463">
    <property type="entry name" value="Ribosomal_L31e"/>
    <property type="match status" value="1"/>
</dbReference>
<name>A0A2R4WXU4_9EURY</name>
<dbReference type="EMBL" id="CP028858">
    <property type="protein sequence ID" value="AWB26358.1"/>
    <property type="molecule type" value="Genomic_DNA"/>
</dbReference>
<evidence type="ECO:0000256" key="5">
    <source>
        <dbReference type="HAMAP-Rule" id="MF_00410"/>
    </source>
</evidence>
<evidence type="ECO:0000256" key="4">
    <source>
        <dbReference type="ARBA" id="ARBA00035230"/>
    </source>
</evidence>
<comment type="similarity">
    <text evidence="1 5">Belongs to the eukaryotic ribosomal protein eL31 family.</text>
</comment>
<dbReference type="HAMAP" id="MF_00410">
    <property type="entry name" value="Ribosomal_eL31"/>
    <property type="match status" value="1"/>
</dbReference>
<dbReference type="InterPro" id="IPR023621">
    <property type="entry name" value="Ribosomal_eL31_dom_sf"/>
</dbReference>
<sequence length="92" mass="10401">MSADEFEERVVTVPLRDAKKAPSNEQADEAMKIVRSHLAKQFGVEESVVRLDPSLNERMWEQGRSSPPSKLRVHAARFQDDDEPVIEAEPAN</sequence>
<dbReference type="PANTHER" id="PTHR10956">
    <property type="entry name" value="60S RIBOSOMAL PROTEIN L31"/>
    <property type="match status" value="1"/>
</dbReference>
<dbReference type="Proteomes" id="UP000244727">
    <property type="component" value="Chromosome"/>
</dbReference>
<dbReference type="SMART" id="SM01380">
    <property type="entry name" value="Ribosomal_L31e"/>
    <property type="match status" value="1"/>
</dbReference>
<organism evidence="7 8">
    <name type="scientific">Halococcoides cellulosivorans</name>
    <dbReference type="NCBI Taxonomy" id="1679096"/>
    <lineage>
        <taxon>Archaea</taxon>
        <taxon>Methanobacteriati</taxon>
        <taxon>Methanobacteriota</taxon>
        <taxon>Stenosarchaea group</taxon>
        <taxon>Halobacteria</taxon>
        <taxon>Halobacteriales</taxon>
        <taxon>Haloarculaceae</taxon>
        <taxon>Halococcoides</taxon>
    </lineage>
</organism>
<keyword evidence="8" id="KW-1185">Reference proteome</keyword>
<dbReference type="SUPFAM" id="SSF54575">
    <property type="entry name" value="Ribosomal protein L31e"/>
    <property type="match status" value="1"/>
</dbReference>
<dbReference type="AlphaFoldDB" id="A0A2R4WXU4"/>
<protein>
    <recommendedName>
        <fullName evidence="4 5">Large ribosomal subunit protein eL31</fullName>
    </recommendedName>
</protein>
<dbReference type="InterPro" id="IPR000054">
    <property type="entry name" value="Ribosomal_eL31"/>
</dbReference>
<evidence type="ECO:0000256" key="6">
    <source>
        <dbReference type="SAM" id="MobiDB-lite"/>
    </source>
</evidence>
<feature type="region of interest" description="Disordered" evidence="6">
    <location>
        <begin position="59"/>
        <end position="92"/>
    </location>
</feature>
<dbReference type="GeneID" id="36511001"/>
<keyword evidence="2 5" id="KW-0689">Ribosomal protein</keyword>